<dbReference type="AlphaFoldDB" id="A0A9P0C2C2"/>
<dbReference type="NCBIfam" id="TIGR00125">
    <property type="entry name" value="cyt_tran_rel"/>
    <property type="match status" value="1"/>
</dbReference>
<evidence type="ECO:0000256" key="7">
    <source>
        <dbReference type="ARBA" id="ARBA00023209"/>
    </source>
</evidence>
<name>A0A9P0C2C2_CHRIL</name>
<protein>
    <recommendedName>
        <fullName evidence="10">choline-phosphate cytidylyltransferase</fullName>
        <ecNumber evidence="10">2.7.7.15</ecNumber>
    </recommendedName>
</protein>
<dbReference type="EMBL" id="LR824006">
    <property type="protein sequence ID" value="CAH0600349.1"/>
    <property type="molecule type" value="Genomic_DNA"/>
</dbReference>
<feature type="domain" description="Cytidyltransferase-like" evidence="12">
    <location>
        <begin position="90"/>
        <end position="216"/>
    </location>
</feature>
<keyword evidence="5" id="KW-0548">Nucleotidyltransferase</keyword>
<organism evidence="13 14">
    <name type="scientific">Chrysodeixis includens</name>
    <name type="common">Soybean looper</name>
    <name type="synonym">Pseudoplusia includens</name>
    <dbReference type="NCBI Taxonomy" id="689277"/>
    <lineage>
        <taxon>Eukaryota</taxon>
        <taxon>Metazoa</taxon>
        <taxon>Ecdysozoa</taxon>
        <taxon>Arthropoda</taxon>
        <taxon>Hexapoda</taxon>
        <taxon>Insecta</taxon>
        <taxon>Pterygota</taxon>
        <taxon>Neoptera</taxon>
        <taxon>Endopterygota</taxon>
        <taxon>Lepidoptera</taxon>
        <taxon>Glossata</taxon>
        <taxon>Ditrysia</taxon>
        <taxon>Noctuoidea</taxon>
        <taxon>Noctuidae</taxon>
        <taxon>Plusiinae</taxon>
        <taxon>Chrysodeixis</taxon>
    </lineage>
</organism>
<evidence type="ECO:0000256" key="1">
    <source>
        <dbReference type="ARBA" id="ARBA00005189"/>
    </source>
</evidence>
<reference evidence="13" key="1">
    <citation type="submission" date="2021-12" db="EMBL/GenBank/DDBJ databases">
        <authorList>
            <person name="King R."/>
        </authorList>
    </citation>
    <scope>NUCLEOTIDE SEQUENCE</scope>
</reference>
<dbReference type="GO" id="GO:0031210">
    <property type="term" value="F:phosphatidylcholine binding"/>
    <property type="evidence" value="ECO:0007669"/>
    <property type="project" value="TreeGrafter"/>
</dbReference>
<proteinExistence type="inferred from homology"/>
<evidence type="ECO:0000313" key="13">
    <source>
        <dbReference type="EMBL" id="CAH0600349.1"/>
    </source>
</evidence>
<feature type="compositionally biased region" description="Low complexity" evidence="11">
    <location>
        <begin position="333"/>
        <end position="343"/>
    </location>
</feature>
<evidence type="ECO:0000256" key="8">
    <source>
        <dbReference type="ARBA" id="ARBA00023264"/>
    </source>
</evidence>
<dbReference type="InterPro" id="IPR014729">
    <property type="entry name" value="Rossmann-like_a/b/a_fold"/>
</dbReference>
<dbReference type="Pfam" id="PF01467">
    <property type="entry name" value="CTP_transf_like"/>
    <property type="match status" value="1"/>
</dbReference>
<feature type="compositionally biased region" description="Polar residues" evidence="11">
    <location>
        <begin position="362"/>
        <end position="371"/>
    </location>
</feature>
<comment type="pathway">
    <text evidence="9">Phospholipid metabolism; phosphatidylcholine biosynthesis; phosphatidylcholine from phosphocholine: step 1/2.</text>
</comment>
<evidence type="ECO:0000256" key="5">
    <source>
        <dbReference type="ARBA" id="ARBA00022695"/>
    </source>
</evidence>
<evidence type="ECO:0000256" key="9">
    <source>
        <dbReference type="ARBA" id="ARBA00025706"/>
    </source>
</evidence>
<feature type="region of interest" description="Disordered" evidence="11">
    <location>
        <begin position="314"/>
        <end position="398"/>
    </location>
</feature>
<dbReference type="InterPro" id="IPR004821">
    <property type="entry name" value="Cyt_trans-like"/>
</dbReference>
<evidence type="ECO:0000256" key="2">
    <source>
        <dbReference type="ARBA" id="ARBA00010101"/>
    </source>
</evidence>
<dbReference type="PANTHER" id="PTHR10739:SF13">
    <property type="entry name" value="CHOLINE-PHOSPHATE CYTIDYLYLTRANSFERASE"/>
    <property type="match status" value="1"/>
</dbReference>
<keyword evidence="7" id="KW-0594">Phospholipid biosynthesis</keyword>
<keyword evidence="4" id="KW-0808">Transferase</keyword>
<evidence type="ECO:0000256" key="10">
    <source>
        <dbReference type="ARBA" id="ARBA00026101"/>
    </source>
</evidence>
<dbReference type="InterPro" id="IPR041723">
    <property type="entry name" value="CCT"/>
</dbReference>
<dbReference type="GO" id="GO:0004105">
    <property type="term" value="F:choline-phosphate cytidylyltransferase activity"/>
    <property type="evidence" value="ECO:0007669"/>
    <property type="project" value="UniProtKB-EC"/>
</dbReference>
<gene>
    <name evidence="13" type="ORF">CINC_LOCUS9308</name>
</gene>
<evidence type="ECO:0000259" key="12">
    <source>
        <dbReference type="Pfam" id="PF01467"/>
    </source>
</evidence>
<feature type="compositionally biased region" description="Acidic residues" evidence="11">
    <location>
        <begin position="382"/>
        <end position="392"/>
    </location>
</feature>
<keyword evidence="14" id="KW-1185">Reference proteome</keyword>
<comment type="pathway">
    <text evidence="1">Lipid metabolism.</text>
</comment>
<dbReference type="PANTHER" id="PTHR10739">
    <property type="entry name" value="CYTIDYLYLTRANSFERASE"/>
    <property type="match status" value="1"/>
</dbReference>
<evidence type="ECO:0000256" key="4">
    <source>
        <dbReference type="ARBA" id="ARBA00022679"/>
    </source>
</evidence>
<dbReference type="CDD" id="cd02174">
    <property type="entry name" value="CCT"/>
    <property type="match status" value="1"/>
</dbReference>
<dbReference type="Proteomes" id="UP001154114">
    <property type="component" value="Chromosome 3"/>
</dbReference>
<dbReference type="FunFam" id="3.40.50.620:FF:000016">
    <property type="entry name" value="Putative choline-phosphate cytidylyltransferase B"/>
    <property type="match status" value="1"/>
</dbReference>
<evidence type="ECO:0000256" key="11">
    <source>
        <dbReference type="SAM" id="MobiDB-lite"/>
    </source>
</evidence>
<evidence type="ECO:0000313" key="14">
    <source>
        <dbReference type="Proteomes" id="UP001154114"/>
    </source>
</evidence>
<accession>A0A9P0C2C2</accession>
<evidence type="ECO:0000256" key="3">
    <source>
        <dbReference type="ARBA" id="ARBA00022516"/>
    </source>
</evidence>
<dbReference type="SUPFAM" id="SSF52374">
    <property type="entry name" value="Nucleotidylyl transferase"/>
    <property type="match status" value="1"/>
</dbReference>
<dbReference type="InterPro" id="IPR045049">
    <property type="entry name" value="Pcy1-like"/>
</dbReference>
<keyword evidence="6" id="KW-0443">Lipid metabolism</keyword>
<keyword evidence="3" id="KW-0444">Lipid biosynthesis</keyword>
<keyword evidence="8" id="KW-1208">Phospholipid metabolism</keyword>
<feature type="region of interest" description="Disordered" evidence="11">
    <location>
        <begin position="1"/>
        <end position="53"/>
    </location>
</feature>
<sequence length="398" mass="45065">MSRKRTRLGSEEEMNSKIEVGGGETQNGSETSLTNTSQESAEPSQSLRHAAPFSTEPEAIAERERCHYGRIPRAAAVAGTAHRKVRVYSDGIYDMFHQGHARQLQQAKTVFPNVYLIVGVCSDQLTHSRKGRTVMTEDERYEAVRHCRYVDEVVMDAPWEYDEEFLEKHKIDFLAHDDIPYTTEDCEDTYALIKAKDMFVATQRTEGVSTSDIVARIVRDYDIYVRRNLARGYSAKELNVSFLNEKKFRLQNKMDELKDKGKKVMTNIGEKRVDILTKWEEKSRELIDAFLLLFGPDGRLSNIWNESKGRIMLALSQPPSPRGSPPPSENGDSHSPVYSRSSASPPPPKSRRYETLYEPQADASSSDQTGSEAAAQRQLTDDGSDDSDEEYQDTSPYL</sequence>
<dbReference type="OrthoDB" id="17102at2759"/>
<comment type="similarity">
    <text evidence="2">Belongs to the cytidylyltransferase family.</text>
</comment>
<dbReference type="EC" id="2.7.7.15" evidence="10"/>
<evidence type="ECO:0000256" key="6">
    <source>
        <dbReference type="ARBA" id="ARBA00023098"/>
    </source>
</evidence>
<dbReference type="Gene3D" id="3.40.50.620">
    <property type="entry name" value="HUPs"/>
    <property type="match status" value="1"/>
</dbReference>
<feature type="compositionally biased region" description="Pro residues" evidence="11">
    <location>
        <begin position="318"/>
        <end position="328"/>
    </location>
</feature>
<feature type="compositionally biased region" description="Polar residues" evidence="11">
    <location>
        <begin position="26"/>
        <end position="47"/>
    </location>
</feature>